<evidence type="ECO:0000313" key="5">
    <source>
        <dbReference type="Proteomes" id="UP000435877"/>
    </source>
</evidence>
<dbReference type="InterPro" id="IPR036291">
    <property type="entry name" value="NAD(P)-bd_dom_sf"/>
</dbReference>
<evidence type="ECO:0000256" key="2">
    <source>
        <dbReference type="ARBA" id="ARBA00023002"/>
    </source>
</evidence>
<dbReference type="PANTHER" id="PTHR24320:SF285">
    <property type="entry name" value="RETINOL DEHYDROGENASE 14"/>
    <property type="match status" value="1"/>
</dbReference>
<evidence type="ECO:0000256" key="1">
    <source>
        <dbReference type="ARBA" id="ARBA00006484"/>
    </source>
</evidence>
<dbReference type="GO" id="GO:0047935">
    <property type="term" value="F:glucose 1-dehydrogenase (NADP+) activity"/>
    <property type="evidence" value="ECO:0007669"/>
    <property type="project" value="UniProtKB-EC"/>
</dbReference>
<keyword evidence="5" id="KW-1185">Reference proteome</keyword>
<proteinExistence type="inferred from homology"/>
<evidence type="ECO:0000313" key="4">
    <source>
        <dbReference type="EMBL" id="CAA0085617.1"/>
    </source>
</evidence>
<protein>
    <submittedName>
        <fullName evidence="4">Glucose 1-dehydrogenase</fullName>
        <ecNumber evidence="4">1.1.1.119</ecNumber>
    </submittedName>
</protein>
<accession>A0A5S9N974</accession>
<dbReference type="PRINTS" id="PR00081">
    <property type="entry name" value="GDHRDH"/>
</dbReference>
<dbReference type="Proteomes" id="UP000439591">
    <property type="component" value="Unassembled WGS sequence"/>
</dbReference>
<dbReference type="Pfam" id="PF00106">
    <property type="entry name" value="adh_short"/>
    <property type="match status" value="1"/>
</dbReference>
<reference evidence="5 6" key="1">
    <citation type="submission" date="2019-11" db="EMBL/GenBank/DDBJ databases">
        <authorList>
            <person name="Holert J."/>
        </authorList>
    </citation>
    <scope>NUCLEOTIDE SEQUENCE [LARGE SCALE GENOMIC DNA]</scope>
    <source>
        <strain evidence="4">BC3_2A</strain>
        <strain evidence="3">SB11_1A</strain>
    </source>
</reference>
<evidence type="ECO:0000313" key="3">
    <source>
        <dbReference type="EMBL" id="CAA0080632.1"/>
    </source>
</evidence>
<dbReference type="SUPFAM" id="SSF51735">
    <property type="entry name" value="NAD(P)-binding Rossmann-fold domains"/>
    <property type="match status" value="1"/>
</dbReference>
<dbReference type="EMBL" id="CACSIK010000001">
    <property type="protein sequence ID" value="CAA0080632.1"/>
    <property type="molecule type" value="Genomic_DNA"/>
</dbReference>
<dbReference type="PANTHER" id="PTHR24320">
    <property type="entry name" value="RETINOL DEHYDROGENASE"/>
    <property type="match status" value="1"/>
</dbReference>
<sequence>MPTYSCLVRGGVVSAMLKNRWRLIRRAKMAELPDLQGRHFLVTGCAQGSLGYATALQLLTHGAVVAITVRCNCNAIADALRQQLPACFHKNIYAFNLDLSQYASVETFVGGYKATGLALDVLINNAGIHLDLMSKWASPQRSADGFEIQWRVNYLGTAHLTWRLLPLLQVSAAQSGDSRVVSVVSQLYKRGLNSEFENPQRPYNSWNAYGQSKLALVHLTDSIDQHYAECGVTSYCLHPGAVYTNVAGKGLANSGVVELVRNAMAPLEKLLLKSPAQGAQTQLFCATAPKERLVSGKYYCDRRQVPISPQMRDSLVAEQLWFNLQRWVEEYTAA</sequence>
<dbReference type="Proteomes" id="UP000435877">
    <property type="component" value="Unassembled WGS sequence"/>
</dbReference>
<comment type="similarity">
    <text evidence="1">Belongs to the short-chain dehydrogenases/reductases (SDR) family.</text>
</comment>
<name>A0A5S9N974_9GAMM</name>
<gene>
    <name evidence="3" type="ORF">IHBHHGIJ_00225</name>
    <name evidence="4" type="ORF">KFEGEMFD_00924</name>
</gene>
<keyword evidence="2 4" id="KW-0560">Oxidoreductase</keyword>
<dbReference type="EMBL" id="CACSIM010000001">
    <property type="protein sequence ID" value="CAA0085617.1"/>
    <property type="molecule type" value="Genomic_DNA"/>
</dbReference>
<dbReference type="AlphaFoldDB" id="A0A5S9N974"/>
<organism evidence="4 6">
    <name type="scientific">Zhongshania aliphaticivorans</name>
    <dbReference type="NCBI Taxonomy" id="1470434"/>
    <lineage>
        <taxon>Bacteria</taxon>
        <taxon>Pseudomonadati</taxon>
        <taxon>Pseudomonadota</taxon>
        <taxon>Gammaproteobacteria</taxon>
        <taxon>Cellvibrionales</taxon>
        <taxon>Spongiibacteraceae</taxon>
        <taxon>Zhongshania</taxon>
    </lineage>
</organism>
<evidence type="ECO:0000313" key="6">
    <source>
        <dbReference type="Proteomes" id="UP000439591"/>
    </source>
</evidence>
<dbReference type="InterPro" id="IPR002347">
    <property type="entry name" value="SDR_fam"/>
</dbReference>
<dbReference type="EC" id="1.1.1.119" evidence="4"/>
<dbReference type="Gene3D" id="3.40.50.720">
    <property type="entry name" value="NAD(P)-binding Rossmann-like Domain"/>
    <property type="match status" value="1"/>
</dbReference>